<protein>
    <submittedName>
        <fullName evidence="6">Uncharacterized protein LOC107072647</fullName>
    </submittedName>
</protein>
<dbReference type="PROSITE" id="PS50923">
    <property type="entry name" value="SUSHI"/>
    <property type="match status" value="1"/>
</dbReference>
<dbReference type="Gene3D" id="2.10.70.10">
    <property type="entry name" value="Complement Module, domain 1"/>
    <property type="match status" value="1"/>
</dbReference>
<sequence length="229" mass="26056">MNIMNRKGLLLILFDYFSMFILASNVTVQEYVCTVPPQTANGYLQLYKLQCQLQQSNCDVQEGNKLPIMSQLVYSCNYEYVLNDTSDVFCDEEGNWSNIPVFNEIDCQPLASASRAADCKLNRQRVTCESSILSGTTAELSCHDNHQEVDNFQSKQGVQVICDNTGQWAPQQCLPITMFTNIFVEVGKITFQIYSERSNPSCQLITVLSDKIIIHTDACKWNYSYMDVR</sequence>
<evidence type="ECO:0000256" key="2">
    <source>
        <dbReference type="PROSITE-ProRule" id="PRU00302"/>
    </source>
</evidence>
<keyword evidence="5" id="KW-1185">Reference proteome</keyword>
<evidence type="ECO:0000313" key="5">
    <source>
        <dbReference type="Proteomes" id="UP000694924"/>
    </source>
</evidence>
<keyword evidence="2" id="KW-0768">Sushi</keyword>
<keyword evidence="3" id="KW-0732">Signal</keyword>
<dbReference type="RefSeq" id="XP_015188227.1">
    <property type="nucleotide sequence ID" value="XM_015332741.1"/>
</dbReference>
<name>A0ABM1J6Y9_POLDO</name>
<organism evidence="5 6">
    <name type="scientific">Polistes dominula</name>
    <name type="common">European paper wasp</name>
    <name type="synonym">Vespa dominula</name>
    <dbReference type="NCBI Taxonomy" id="743375"/>
    <lineage>
        <taxon>Eukaryota</taxon>
        <taxon>Metazoa</taxon>
        <taxon>Ecdysozoa</taxon>
        <taxon>Arthropoda</taxon>
        <taxon>Hexapoda</taxon>
        <taxon>Insecta</taxon>
        <taxon>Pterygota</taxon>
        <taxon>Neoptera</taxon>
        <taxon>Endopterygota</taxon>
        <taxon>Hymenoptera</taxon>
        <taxon>Apocrita</taxon>
        <taxon>Aculeata</taxon>
        <taxon>Vespoidea</taxon>
        <taxon>Vespidae</taxon>
        <taxon>Polistinae</taxon>
        <taxon>Polistini</taxon>
        <taxon>Polistes</taxon>
    </lineage>
</organism>
<dbReference type="SUPFAM" id="SSF57535">
    <property type="entry name" value="Complement control module/SCR domain"/>
    <property type="match status" value="1"/>
</dbReference>
<dbReference type="Pfam" id="PF00084">
    <property type="entry name" value="Sushi"/>
    <property type="match status" value="1"/>
</dbReference>
<reference evidence="6" key="1">
    <citation type="submission" date="2025-08" db="UniProtKB">
        <authorList>
            <consortium name="RefSeq"/>
        </authorList>
    </citation>
    <scope>IDENTIFICATION</scope>
    <source>
        <tissue evidence="6">Whole body</tissue>
    </source>
</reference>
<gene>
    <name evidence="6" type="primary">LOC107072647</name>
</gene>
<feature type="domain" description="Sushi" evidence="4">
    <location>
        <begin position="31"/>
        <end position="109"/>
    </location>
</feature>
<feature type="signal peptide" evidence="3">
    <location>
        <begin position="1"/>
        <end position="23"/>
    </location>
</feature>
<evidence type="ECO:0000256" key="3">
    <source>
        <dbReference type="SAM" id="SignalP"/>
    </source>
</evidence>
<dbReference type="InterPro" id="IPR035976">
    <property type="entry name" value="Sushi/SCR/CCP_sf"/>
</dbReference>
<dbReference type="Proteomes" id="UP000694924">
    <property type="component" value="Unplaced"/>
</dbReference>
<comment type="caution">
    <text evidence="2">Lacks conserved residue(s) required for the propagation of feature annotation.</text>
</comment>
<accession>A0ABM1J6Y9</accession>
<evidence type="ECO:0000259" key="4">
    <source>
        <dbReference type="PROSITE" id="PS50923"/>
    </source>
</evidence>
<keyword evidence="1" id="KW-1015">Disulfide bond</keyword>
<proteinExistence type="predicted"/>
<feature type="chain" id="PRO_5047080710" evidence="3">
    <location>
        <begin position="24"/>
        <end position="229"/>
    </location>
</feature>
<dbReference type="GeneID" id="107072647"/>
<evidence type="ECO:0000313" key="6">
    <source>
        <dbReference type="RefSeq" id="XP_015188227.1"/>
    </source>
</evidence>
<evidence type="ECO:0000256" key="1">
    <source>
        <dbReference type="ARBA" id="ARBA00023157"/>
    </source>
</evidence>
<dbReference type="InterPro" id="IPR000436">
    <property type="entry name" value="Sushi_SCR_CCP_dom"/>
</dbReference>